<reference evidence="1 2" key="1">
    <citation type="submission" date="2016-10" db="EMBL/GenBank/DDBJ databases">
        <authorList>
            <person name="de Groot N.N."/>
        </authorList>
    </citation>
    <scope>NUCLEOTIDE SEQUENCE [LARGE SCALE GENOMIC DNA]</scope>
    <source>
        <strain evidence="1 2">ATCC 35958</strain>
    </source>
</reference>
<proteinExistence type="predicted"/>
<dbReference type="AlphaFoldDB" id="A0A1H9QD06"/>
<name>A0A1H9QD06_9BURK</name>
<dbReference type="STRING" id="180197.SAMN02982919_02630"/>
<dbReference type="Proteomes" id="UP000199766">
    <property type="component" value="Unassembled WGS sequence"/>
</dbReference>
<evidence type="ECO:0000313" key="2">
    <source>
        <dbReference type="Proteomes" id="UP000199766"/>
    </source>
</evidence>
<gene>
    <name evidence="1" type="ORF">SAMN02982919_02630</name>
</gene>
<keyword evidence="2" id="KW-1185">Reference proteome</keyword>
<accession>A0A1H9QD06</accession>
<dbReference type="EMBL" id="FOGD01000010">
    <property type="protein sequence ID" value="SER58300.1"/>
    <property type="molecule type" value="Genomic_DNA"/>
</dbReference>
<protein>
    <submittedName>
        <fullName evidence="1">Uncharacterized protein</fullName>
    </submittedName>
</protein>
<sequence length="86" mass="9957">MYAGDRHEAIYAQDEYLFAYIAEAPRDFPQLKALHSDFYSEIRLTPEQAELLVHQCRRKWLIPSSSKLSAFCYGSGRPLTANRLPH</sequence>
<evidence type="ECO:0000313" key="1">
    <source>
        <dbReference type="EMBL" id="SER58300.1"/>
    </source>
</evidence>
<organism evidence="1 2">
    <name type="scientific">Giesbergeria anulus</name>
    <dbReference type="NCBI Taxonomy" id="180197"/>
    <lineage>
        <taxon>Bacteria</taxon>
        <taxon>Pseudomonadati</taxon>
        <taxon>Pseudomonadota</taxon>
        <taxon>Betaproteobacteria</taxon>
        <taxon>Burkholderiales</taxon>
        <taxon>Comamonadaceae</taxon>
        <taxon>Giesbergeria</taxon>
    </lineage>
</organism>